<dbReference type="AlphaFoldDB" id="A0A2I0VC79"/>
<evidence type="ECO:0000313" key="1">
    <source>
        <dbReference type="EMBL" id="PKU61018.1"/>
    </source>
</evidence>
<accession>A0A2I0VC79</accession>
<dbReference type="Proteomes" id="UP000233837">
    <property type="component" value="Unassembled WGS sequence"/>
</dbReference>
<name>A0A2I0VC79_9ASPA</name>
<gene>
    <name evidence="1" type="ORF">MA16_Dca028276</name>
</gene>
<dbReference type="EMBL" id="KZ504847">
    <property type="protein sequence ID" value="PKU61018.1"/>
    <property type="molecule type" value="Genomic_DNA"/>
</dbReference>
<reference evidence="1 2" key="2">
    <citation type="journal article" date="2017" name="Nature">
        <title>The Apostasia genome and the evolution of orchids.</title>
        <authorList>
            <person name="Zhang G.Q."/>
            <person name="Liu K.W."/>
            <person name="Li Z."/>
            <person name="Lohaus R."/>
            <person name="Hsiao Y.Y."/>
            <person name="Niu S.C."/>
            <person name="Wang J.Y."/>
            <person name="Lin Y.C."/>
            <person name="Xu Q."/>
            <person name="Chen L.J."/>
            <person name="Yoshida K."/>
            <person name="Fujiwara S."/>
            <person name="Wang Z.W."/>
            <person name="Zhang Y.Q."/>
            <person name="Mitsuda N."/>
            <person name="Wang M."/>
            <person name="Liu G.H."/>
            <person name="Pecoraro L."/>
            <person name="Huang H.X."/>
            <person name="Xiao X.J."/>
            <person name="Lin M."/>
            <person name="Wu X.Y."/>
            <person name="Wu W.L."/>
            <person name="Chen Y.Y."/>
            <person name="Chang S.B."/>
            <person name="Sakamoto S."/>
            <person name="Ohme-Takagi M."/>
            <person name="Yagi M."/>
            <person name="Zeng S.J."/>
            <person name="Shen C.Y."/>
            <person name="Yeh C.M."/>
            <person name="Luo Y.B."/>
            <person name="Tsai W.C."/>
            <person name="Van de Peer Y."/>
            <person name="Liu Z.J."/>
        </authorList>
    </citation>
    <scope>NUCLEOTIDE SEQUENCE [LARGE SCALE GENOMIC DNA]</scope>
    <source>
        <tissue evidence="1">The whole plant</tissue>
    </source>
</reference>
<sequence>MFNSSSTCLSDHELELELKLKMACLSSACHDGCELTSSLRGVRLSSCSDPALTFVLPRDQPARPFFPFTVLSFALKLFEE</sequence>
<protein>
    <submittedName>
        <fullName evidence="1">Uncharacterized protein</fullName>
    </submittedName>
</protein>
<organism evidence="1 2">
    <name type="scientific">Dendrobium catenatum</name>
    <dbReference type="NCBI Taxonomy" id="906689"/>
    <lineage>
        <taxon>Eukaryota</taxon>
        <taxon>Viridiplantae</taxon>
        <taxon>Streptophyta</taxon>
        <taxon>Embryophyta</taxon>
        <taxon>Tracheophyta</taxon>
        <taxon>Spermatophyta</taxon>
        <taxon>Magnoliopsida</taxon>
        <taxon>Liliopsida</taxon>
        <taxon>Asparagales</taxon>
        <taxon>Orchidaceae</taxon>
        <taxon>Epidendroideae</taxon>
        <taxon>Malaxideae</taxon>
        <taxon>Dendrobiinae</taxon>
        <taxon>Dendrobium</taxon>
    </lineage>
</organism>
<keyword evidence="2" id="KW-1185">Reference proteome</keyword>
<proteinExistence type="predicted"/>
<evidence type="ECO:0000313" key="2">
    <source>
        <dbReference type="Proteomes" id="UP000233837"/>
    </source>
</evidence>
<reference evidence="1 2" key="1">
    <citation type="journal article" date="2016" name="Sci. Rep.">
        <title>The Dendrobium catenatum Lindl. genome sequence provides insights into polysaccharide synthase, floral development and adaptive evolution.</title>
        <authorList>
            <person name="Zhang G.Q."/>
            <person name="Xu Q."/>
            <person name="Bian C."/>
            <person name="Tsai W.C."/>
            <person name="Yeh C.M."/>
            <person name="Liu K.W."/>
            <person name="Yoshida K."/>
            <person name="Zhang L.S."/>
            <person name="Chang S.B."/>
            <person name="Chen F."/>
            <person name="Shi Y."/>
            <person name="Su Y.Y."/>
            <person name="Zhang Y.Q."/>
            <person name="Chen L.J."/>
            <person name="Yin Y."/>
            <person name="Lin M."/>
            <person name="Huang H."/>
            <person name="Deng H."/>
            <person name="Wang Z.W."/>
            <person name="Zhu S.L."/>
            <person name="Zhao X."/>
            <person name="Deng C."/>
            <person name="Niu S.C."/>
            <person name="Huang J."/>
            <person name="Wang M."/>
            <person name="Liu G.H."/>
            <person name="Yang H.J."/>
            <person name="Xiao X.J."/>
            <person name="Hsiao Y.Y."/>
            <person name="Wu W.L."/>
            <person name="Chen Y.Y."/>
            <person name="Mitsuda N."/>
            <person name="Ohme-Takagi M."/>
            <person name="Luo Y.B."/>
            <person name="Van de Peer Y."/>
            <person name="Liu Z.J."/>
        </authorList>
    </citation>
    <scope>NUCLEOTIDE SEQUENCE [LARGE SCALE GENOMIC DNA]</scope>
    <source>
        <tissue evidence="1">The whole plant</tissue>
    </source>
</reference>